<dbReference type="InterPro" id="IPR036366">
    <property type="entry name" value="PGBDSf"/>
</dbReference>
<dbReference type="AlphaFoldDB" id="A0A1R4K385"/>
<reference evidence="4" key="1">
    <citation type="submission" date="2017-02" db="EMBL/GenBank/DDBJ databases">
        <authorList>
            <person name="Dridi B."/>
        </authorList>
    </citation>
    <scope>NUCLEOTIDE SEQUENCE [LARGE SCALE GENOMIC DNA]</scope>
    <source>
        <strain evidence="4">EB411</strain>
    </source>
</reference>
<dbReference type="Pfam" id="PF01471">
    <property type="entry name" value="PG_binding_1"/>
    <property type="match status" value="1"/>
</dbReference>
<keyword evidence="4" id="KW-1185">Reference proteome</keyword>
<feature type="domain" description="Rv2525c-like glycoside hydrolase-like" evidence="2">
    <location>
        <begin position="212"/>
        <end position="391"/>
    </location>
</feature>
<evidence type="ECO:0000259" key="1">
    <source>
        <dbReference type="Pfam" id="PF01471"/>
    </source>
</evidence>
<dbReference type="Gene3D" id="1.10.101.10">
    <property type="entry name" value="PGBD-like superfamily/PGBD"/>
    <property type="match status" value="1"/>
</dbReference>
<gene>
    <name evidence="3" type="ORF">FM119_11065</name>
</gene>
<dbReference type="Pfam" id="PF08924">
    <property type="entry name" value="Rv2525c_GlyHyd-like"/>
    <property type="match status" value="1"/>
</dbReference>
<dbReference type="Proteomes" id="UP000196778">
    <property type="component" value="Unassembled WGS sequence"/>
</dbReference>
<feature type="domain" description="Peptidoglycan binding-like" evidence="1">
    <location>
        <begin position="147"/>
        <end position="183"/>
    </location>
</feature>
<dbReference type="InterPro" id="IPR017853">
    <property type="entry name" value="GH"/>
</dbReference>
<protein>
    <submittedName>
        <fullName evidence="3">Putative peptidoglycan binding domain protein</fullName>
    </submittedName>
</protein>
<dbReference type="CDD" id="cd06418">
    <property type="entry name" value="GH25_BacA-like"/>
    <property type="match status" value="1"/>
</dbReference>
<name>A0A1R4K385_9MICO</name>
<dbReference type="RefSeq" id="WP_087138107.1">
    <property type="nucleotide sequence ID" value="NZ_FUKR01000061.1"/>
</dbReference>
<dbReference type="InterPro" id="IPR036365">
    <property type="entry name" value="PGBD-like_sf"/>
</dbReference>
<proteinExistence type="predicted"/>
<dbReference type="SUPFAM" id="SSF47090">
    <property type="entry name" value="PGBD-like"/>
    <property type="match status" value="1"/>
</dbReference>
<accession>A0A1R4K385</accession>
<dbReference type="InterPro" id="IPR015020">
    <property type="entry name" value="Rv2525c-like_Glyco_Hydro-like"/>
</dbReference>
<dbReference type="PROSITE" id="PS51318">
    <property type="entry name" value="TAT"/>
    <property type="match status" value="1"/>
</dbReference>
<dbReference type="InterPro" id="IPR006311">
    <property type="entry name" value="TAT_signal"/>
</dbReference>
<dbReference type="SUPFAM" id="SSF51445">
    <property type="entry name" value="(Trans)glycosidases"/>
    <property type="match status" value="1"/>
</dbReference>
<evidence type="ECO:0000313" key="3">
    <source>
        <dbReference type="EMBL" id="SJN38652.1"/>
    </source>
</evidence>
<organism evidence="3 4">
    <name type="scientific">Mycetocola reblochoni REB411</name>
    <dbReference type="NCBI Taxonomy" id="1255698"/>
    <lineage>
        <taxon>Bacteria</taxon>
        <taxon>Bacillati</taxon>
        <taxon>Actinomycetota</taxon>
        <taxon>Actinomycetes</taxon>
        <taxon>Micrococcales</taxon>
        <taxon>Microbacteriaceae</taxon>
        <taxon>Mycetocola</taxon>
    </lineage>
</organism>
<sequence>MTGISRRGLLAAAGWGLALPPIAAARADRAAAAVADGGWAPPGWPVSAAEASVQIVELQRWLLARYADYPAFPPIDPTGVAGDRHTMNALVFALQVALGVPAAEASIALGPDTRERIVERGQIGMRRPINAELTRLFQGALLMDGAPLPFTGEFDVLTRAATMAFQERAELPVTGDGDLTTWTGLLVSTGDLTRTTRAVDASTVVTDARASTLVDAGYTTVGRYLTGRGKQYAHGELDTIFAHGLSTFPIYQESNRAADDFGRAEGERQGAAAARRAIGLGFPPGTVIFFAVDFDVSVEQTHRHVMPYFRGVRRALSRAERRFEPGVYGPRAVCRLLGDSALTTASFVGGMSTGYLGNLGHPLPPDWWYDQIEETAVGEGSGAIGIDRNVVSSRARPIRAIDMVPTPG</sequence>
<dbReference type="EMBL" id="FUKR01000061">
    <property type="protein sequence ID" value="SJN38652.1"/>
    <property type="molecule type" value="Genomic_DNA"/>
</dbReference>
<dbReference type="Gene3D" id="3.20.20.80">
    <property type="entry name" value="Glycosidases"/>
    <property type="match status" value="1"/>
</dbReference>
<evidence type="ECO:0000313" key="4">
    <source>
        <dbReference type="Proteomes" id="UP000196778"/>
    </source>
</evidence>
<evidence type="ECO:0000259" key="2">
    <source>
        <dbReference type="Pfam" id="PF08924"/>
    </source>
</evidence>
<dbReference type="OrthoDB" id="1795295at2"/>
<dbReference type="InterPro" id="IPR002477">
    <property type="entry name" value="Peptidoglycan-bd-like"/>
</dbReference>